<accession>A0A6N3E4G6</accession>
<dbReference type="PRINTS" id="PR00778">
    <property type="entry name" value="HTHARSR"/>
</dbReference>
<dbReference type="Pfam" id="PF01022">
    <property type="entry name" value="HTH_5"/>
    <property type="match status" value="1"/>
</dbReference>
<dbReference type="SMART" id="SM00418">
    <property type="entry name" value="HTH_ARSR"/>
    <property type="match status" value="1"/>
</dbReference>
<dbReference type="GO" id="GO:0003677">
    <property type="term" value="F:DNA binding"/>
    <property type="evidence" value="ECO:0007669"/>
    <property type="project" value="UniProtKB-KW"/>
</dbReference>
<dbReference type="PROSITE" id="PS50987">
    <property type="entry name" value="HTH_ARSR_2"/>
    <property type="match status" value="1"/>
</dbReference>
<dbReference type="AlphaFoldDB" id="A0A6N3E4G6"/>
<reference evidence="5" key="1">
    <citation type="submission" date="2019-11" db="EMBL/GenBank/DDBJ databases">
        <authorList>
            <person name="Feng L."/>
        </authorList>
    </citation>
    <scope>NUCLEOTIDE SEQUENCE</scope>
    <source>
        <strain evidence="5">ElimosumLFYP34</strain>
    </source>
</reference>
<dbReference type="InterPro" id="IPR036388">
    <property type="entry name" value="WH-like_DNA-bd_sf"/>
</dbReference>
<dbReference type="EMBL" id="CACRTR010000009">
    <property type="protein sequence ID" value="VYU33621.1"/>
    <property type="molecule type" value="Genomic_DNA"/>
</dbReference>
<feature type="domain" description="HTH arsR-type" evidence="4">
    <location>
        <begin position="278"/>
        <end position="368"/>
    </location>
</feature>
<evidence type="ECO:0000259" key="4">
    <source>
        <dbReference type="PROSITE" id="PS50987"/>
    </source>
</evidence>
<keyword evidence="3" id="KW-0804">Transcription</keyword>
<dbReference type="Gene3D" id="1.10.10.10">
    <property type="entry name" value="Winged helix-like DNA-binding domain superfamily/Winged helix DNA-binding domain"/>
    <property type="match status" value="1"/>
</dbReference>
<gene>
    <name evidence="5" type="ORF">ELLFYP34_03282</name>
</gene>
<evidence type="ECO:0000256" key="1">
    <source>
        <dbReference type="ARBA" id="ARBA00023015"/>
    </source>
</evidence>
<evidence type="ECO:0000313" key="5">
    <source>
        <dbReference type="EMBL" id="VYU33621.1"/>
    </source>
</evidence>
<dbReference type="InterPro" id="IPR036390">
    <property type="entry name" value="WH_DNA-bd_sf"/>
</dbReference>
<dbReference type="InterPro" id="IPR001845">
    <property type="entry name" value="HTH_ArsR_DNA-bd_dom"/>
</dbReference>
<dbReference type="InterPro" id="IPR051081">
    <property type="entry name" value="HTH_MetalResp_TranReg"/>
</dbReference>
<dbReference type="SUPFAM" id="SSF46785">
    <property type="entry name" value="Winged helix' DNA-binding domain"/>
    <property type="match status" value="1"/>
</dbReference>
<keyword evidence="1" id="KW-0805">Transcription regulation</keyword>
<organism evidence="5">
    <name type="scientific">Eubacterium limosum</name>
    <dbReference type="NCBI Taxonomy" id="1736"/>
    <lineage>
        <taxon>Bacteria</taxon>
        <taxon>Bacillati</taxon>
        <taxon>Bacillota</taxon>
        <taxon>Clostridia</taxon>
        <taxon>Eubacteriales</taxon>
        <taxon>Eubacteriaceae</taxon>
        <taxon>Eubacterium</taxon>
    </lineage>
</organism>
<proteinExistence type="predicted"/>
<evidence type="ECO:0000256" key="3">
    <source>
        <dbReference type="ARBA" id="ARBA00023163"/>
    </source>
</evidence>
<name>A0A6N3E4G6_EUBLI</name>
<dbReference type="InterPro" id="IPR011991">
    <property type="entry name" value="ArsR-like_HTH"/>
</dbReference>
<dbReference type="InterPro" id="IPR045981">
    <property type="entry name" value="DUF5937"/>
</dbReference>
<keyword evidence="2" id="KW-0238">DNA-binding</keyword>
<sequence>MPLSNYYDSNIRQEERVTASFYIDPIFEMSFFLHILTNETHHVYNKTLFNRMRQKITPGFLEEVLALDKVTWSWTFPPEMMHYLTIDEEDEPFEVMIEKMDQLSDASYCAVAFPYNKVSRSTLHKWMKEPELILEVDDSYLPEYVDKQTSYDFLCHIEAYRKRISGVLRELWENVFKEEWPGISALLAEELSQKKALFEKTDLSTFICGIHPCISFQNRKYIYSDKNEKYPGYNHIFEDFFINIKVYASLFCAPHYFFTNDRINLVLCSNIILENEELDKIVKELVPYFKAFADETRLKIICMIAEKPMTTKMLSDELMVSPGAVSRHLKQLTALSMTDVHKVRQEAFYSISKKKLDDILNQITLGIK</sequence>
<evidence type="ECO:0000256" key="2">
    <source>
        <dbReference type="ARBA" id="ARBA00023125"/>
    </source>
</evidence>
<protein>
    <submittedName>
        <fullName evidence="5">Bacterial regulatory protein, arsR family</fullName>
    </submittedName>
</protein>
<dbReference type="CDD" id="cd00090">
    <property type="entry name" value="HTH_ARSR"/>
    <property type="match status" value="1"/>
</dbReference>
<dbReference type="GO" id="GO:0003700">
    <property type="term" value="F:DNA-binding transcription factor activity"/>
    <property type="evidence" value="ECO:0007669"/>
    <property type="project" value="InterPro"/>
</dbReference>
<dbReference type="PANTHER" id="PTHR33154">
    <property type="entry name" value="TRANSCRIPTIONAL REGULATOR, ARSR FAMILY"/>
    <property type="match status" value="1"/>
</dbReference>
<dbReference type="PANTHER" id="PTHR33154:SF33">
    <property type="entry name" value="TRANSCRIPTIONAL REPRESSOR SDPR"/>
    <property type="match status" value="1"/>
</dbReference>
<dbReference type="Pfam" id="PF19361">
    <property type="entry name" value="DUF5937"/>
    <property type="match status" value="1"/>
</dbReference>